<keyword evidence="4" id="KW-1185">Reference proteome</keyword>
<dbReference type="EMBL" id="JALJOU010000004">
    <property type="protein sequence ID" value="KAK9844074.1"/>
    <property type="molecule type" value="Genomic_DNA"/>
</dbReference>
<accession>A0AAW1SEU0</accession>
<dbReference type="SUPFAM" id="SSF52402">
    <property type="entry name" value="Adenine nucleotide alpha hydrolases-like"/>
    <property type="match status" value="1"/>
</dbReference>
<evidence type="ECO:0000313" key="3">
    <source>
        <dbReference type="EMBL" id="KAK9844074.1"/>
    </source>
</evidence>
<sequence>MAEAQPAHRVHSSAELGGSEPSKGRQIVVAVDRSEPSQKALKWALDELYRSNDTVHVVYVAKVLSPEQVVLHGPVGSSYKFRDNTIEEARTDINNARAWLATEVEPQVKRVGAVYVPHLFVDQNNAPADVVAHTIAKVVAEVDAKYTVLAKSSKTAMEKFFVGSVASATSRLITSGSITLVS</sequence>
<proteinExistence type="predicted"/>
<dbReference type="Pfam" id="PF00582">
    <property type="entry name" value="Usp"/>
    <property type="match status" value="1"/>
</dbReference>
<dbReference type="PANTHER" id="PTHR31964">
    <property type="entry name" value="ADENINE NUCLEOTIDE ALPHA HYDROLASES-LIKE SUPERFAMILY PROTEIN"/>
    <property type="match status" value="1"/>
</dbReference>
<evidence type="ECO:0000256" key="1">
    <source>
        <dbReference type="SAM" id="MobiDB-lite"/>
    </source>
</evidence>
<dbReference type="InterPro" id="IPR014729">
    <property type="entry name" value="Rossmann-like_a/b/a_fold"/>
</dbReference>
<gene>
    <name evidence="3" type="ORF">WJX81_003837</name>
</gene>
<feature type="domain" description="UspA" evidence="2">
    <location>
        <begin position="25"/>
        <end position="95"/>
    </location>
</feature>
<evidence type="ECO:0000259" key="2">
    <source>
        <dbReference type="Pfam" id="PF00582"/>
    </source>
</evidence>
<name>A0AAW1SEU0_9CHLO</name>
<dbReference type="AlphaFoldDB" id="A0AAW1SEU0"/>
<dbReference type="InterPro" id="IPR006016">
    <property type="entry name" value="UspA"/>
</dbReference>
<evidence type="ECO:0000313" key="4">
    <source>
        <dbReference type="Proteomes" id="UP001445335"/>
    </source>
</evidence>
<dbReference type="PANTHER" id="PTHR31964:SF113">
    <property type="entry name" value="USPA DOMAIN-CONTAINING PROTEIN"/>
    <property type="match status" value="1"/>
</dbReference>
<protein>
    <recommendedName>
        <fullName evidence="2">UspA domain-containing protein</fullName>
    </recommendedName>
</protein>
<organism evidence="3 4">
    <name type="scientific">Elliptochloris bilobata</name>
    <dbReference type="NCBI Taxonomy" id="381761"/>
    <lineage>
        <taxon>Eukaryota</taxon>
        <taxon>Viridiplantae</taxon>
        <taxon>Chlorophyta</taxon>
        <taxon>core chlorophytes</taxon>
        <taxon>Trebouxiophyceae</taxon>
        <taxon>Trebouxiophyceae incertae sedis</taxon>
        <taxon>Elliptochloris clade</taxon>
        <taxon>Elliptochloris</taxon>
    </lineage>
</organism>
<dbReference type="Proteomes" id="UP001445335">
    <property type="component" value="Unassembled WGS sequence"/>
</dbReference>
<reference evidence="3 4" key="1">
    <citation type="journal article" date="2024" name="Nat. Commun.">
        <title>Phylogenomics reveals the evolutionary origins of lichenization in chlorophyte algae.</title>
        <authorList>
            <person name="Puginier C."/>
            <person name="Libourel C."/>
            <person name="Otte J."/>
            <person name="Skaloud P."/>
            <person name="Haon M."/>
            <person name="Grisel S."/>
            <person name="Petersen M."/>
            <person name="Berrin J.G."/>
            <person name="Delaux P.M."/>
            <person name="Dal Grande F."/>
            <person name="Keller J."/>
        </authorList>
    </citation>
    <scope>NUCLEOTIDE SEQUENCE [LARGE SCALE GENOMIC DNA]</scope>
    <source>
        <strain evidence="3 4">SAG 245.80</strain>
    </source>
</reference>
<dbReference type="Gene3D" id="3.40.50.620">
    <property type="entry name" value="HUPs"/>
    <property type="match status" value="1"/>
</dbReference>
<comment type="caution">
    <text evidence="3">The sequence shown here is derived from an EMBL/GenBank/DDBJ whole genome shotgun (WGS) entry which is preliminary data.</text>
</comment>
<feature type="region of interest" description="Disordered" evidence="1">
    <location>
        <begin position="1"/>
        <end position="24"/>
    </location>
</feature>